<keyword evidence="10" id="KW-1185">Reference proteome</keyword>
<feature type="transmembrane region" description="Helical" evidence="8">
    <location>
        <begin position="231"/>
        <end position="250"/>
    </location>
</feature>
<reference evidence="9 10" key="1">
    <citation type="submission" date="2019-01" db="EMBL/GenBank/DDBJ databases">
        <title>Nuclear Genome Assembly of the Microalgal Biofuel strain Nannochloropsis salina CCMP1776.</title>
        <authorList>
            <person name="Hovde B."/>
        </authorList>
    </citation>
    <scope>NUCLEOTIDE SEQUENCE [LARGE SCALE GENOMIC DNA]</scope>
    <source>
        <strain evidence="9 10">CCMP1776</strain>
    </source>
</reference>
<protein>
    <recommendedName>
        <fullName evidence="11">Major facilitator superfamily associated domain-containing protein</fullName>
    </recommendedName>
</protein>
<dbReference type="InterPro" id="IPR036259">
    <property type="entry name" value="MFS_trans_sf"/>
</dbReference>
<evidence type="ECO:0000256" key="7">
    <source>
        <dbReference type="SAM" id="MobiDB-lite"/>
    </source>
</evidence>
<keyword evidence="6 8" id="KW-0472">Membrane</keyword>
<proteinExistence type="inferred from homology"/>
<dbReference type="SUPFAM" id="SSF103473">
    <property type="entry name" value="MFS general substrate transporter"/>
    <property type="match status" value="1"/>
</dbReference>
<evidence type="ECO:0000256" key="3">
    <source>
        <dbReference type="ARBA" id="ARBA00022448"/>
    </source>
</evidence>
<feature type="transmembrane region" description="Helical" evidence="8">
    <location>
        <begin position="419"/>
        <end position="440"/>
    </location>
</feature>
<feature type="transmembrane region" description="Helical" evidence="8">
    <location>
        <begin position="191"/>
        <end position="211"/>
    </location>
</feature>
<sequence length="452" mass="50092">MKARGEEGQGNGEREERWAEEEARYTDPEQLVSPWSSLNVAITLGAFLFQLTSTFFSVPLAFYVIKNLGMNAAAINVAQQMTQLPQALQIPIGLLTDCVPIKKRRRKVALKEGGEEAERKGKRGGKKRWSELERDEASSHAHCPFPPAPSPSFTVFHFSIFLSFLGGQIMDLSQRALIVQRSRHESLERKGVLMVTVNLAWTWGNMLGFVLGTFCYESNFQNGGGMSLANIATFNAAVGVAFLPFLYTLYDPKINSITKTRPIREEMADVWSMVQRKSVLMPMLFVGIFQIFWVPNSAWSVFLIEGLNFSEWHIGLMGLLGSVLGIMYMGLCPGGAEGTALAAIQTFASLAVMTSTNIGLLFLKIWDVGAETIAAGNFEGVWRLTLLCGLCQLVGVCFVKLLPRNAKHQEMLQSFDRNIVWGGICFISFVVIAFMATIVLDVTYMVHGDLES</sequence>
<evidence type="ECO:0000256" key="6">
    <source>
        <dbReference type="ARBA" id="ARBA00023136"/>
    </source>
</evidence>
<keyword evidence="3" id="KW-0813">Transport</keyword>
<organism evidence="9 10">
    <name type="scientific">Nannochloropsis salina CCMP1776</name>
    <dbReference type="NCBI Taxonomy" id="1027361"/>
    <lineage>
        <taxon>Eukaryota</taxon>
        <taxon>Sar</taxon>
        <taxon>Stramenopiles</taxon>
        <taxon>Ochrophyta</taxon>
        <taxon>Eustigmatophyceae</taxon>
        <taxon>Eustigmatales</taxon>
        <taxon>Monodopsidaceae</taxon>
        <taxon>Microchloropsis</taxon>
        <taxon>Microchloropsis salina</taxon>
    </lineage>
</organism>
<dbReference type="Pfam" id="PF03092">
    <property type="entry name" value="BT1"/>
    <property type="match status" value="1"/>
</dbReference>
<evidence type="ECO:0000256" key="4">
    <source>
        <dbReference type="ARBA" id="ARBA00022692"/>
    </source>
</evidence>
<accession>A0A4D9CSG8</accession>
<comment type="caution">
    <text evidence="9">The sequence shown here is derived from an EMBL/GenBank/DDBJ whole genome shotgun (WGS) entry which is preliminary data.</text>
</comment>
<feature type="transmembrane region" description="Helical" evidence="8">
    <location>
        <begin position="338"/>
        <end position="360"/>
    </location>
</feature>
<evidence type="ECO:0008006" key="11">
    <source>
        <dbReference type="Google" id="ProtNLM"/>
    </source>
</evidence>
<keyword evidence="4 8" id="KW-0812">Transmembrane</keyword>
<dbReference type="OrthoDB" id="754047at2759"/>
<comment type="subcellular location">
    <subcellularLocation>
        <location evidence="1">Membrane</location>
        <topology evidence="1">Multi-pass membrane protein</topology>
    </subcellularLocation>
</comment>
<dbReference type="Gene3D" id="1.20.1250.20">
    <property type="entry name" value="MFS general substrate transporter like domains"/>
    <property type="match status" value="1"/>
</dbReference>
<dbReference type="InterPro" id="IPR039309">
    <property type="entry name" value="BT1"/>
</dbReference>
<name>A0A4D9CSG8_9STRA</name>
<dbReference type="Proteomes" id="UP000355283">
    <property type="component" value="Unassembled WGS sequence"/>
</dbReference>
<evidence type="ECO:0000256" key="2">
    <source>
        <dbReference type="ARBA" id="ARBA00007015"/>
    </source>
</evidence>
<dbReference type="GO" id="GO:0016020">
    <property type="term" value="C:membrane"/>
    <property type="evidence" value="ECO:0007669"/>
    <property type="project" value="UniProtKB-SubCell"/>
</dbReference>
<keyword evidence="5 8" id="KW-1133">Transmembrane helix</keyword>
<dbReference type="EMBL" id="SDOX01000163">
    <property type="protein sequence ID" value="TFJ80545.1"/>
    <property type="molecule type" value="Genomic_DNA"/>
</dbReference>
<evidence type="ECO:0000313" key="10">
    <source>
        <dbReference type="Proteomes" id="UP000355283"/>
    </source>
</evidence>
<dbReference type="AlphaFoldDB" id="A0A4D9CSG8"/>
<evidence type="ECO:0000313" key="9">
    <source>
        <dbReference type="EMBL" id="TFJ80545.1"/>
    </source>
</evidence>
<feature type="region of interest" description="Disordered" evidence="7">
    <location>
        <begin position="1"/>
        <end position="22"/>
    </location>
</feature>
<feature type="transmembrane region" description="Helical" evidence="8">
    <location>
        <begin position="40"/>
        <end position="65"/>
    </location>
</feature>
<dbReference type="PANTHER" id="PTHR31585:SF0">
    <property type="entry name" value="FOLATE-BIOPTERIN TRANSPORTER 1, CHLOROPLASTIC"/>
    <property type="match status" value="1"/>
</dbReference>
<evidence type="ECO:0000256" key="1">
    <source>
        <dbReference type="ARBA" id="ARBA00004141"/>
    </source>
</evidence>
<feature type="compositionally biased region" description="Basic and acidic residues" evidence="7">
    <location>
        <begin position="110"/>
        <end position="119"/>
    </location>
</feature>
<feature type="transmembrane region" description="Helical" evidence="8">
    <location>
        <begin position="380"/>
        <end position="399"/>
    </location>
</feature>
<evidence type="ECO:0000256" key="8">
    <source>
        <dbReference type="SAM" id="Phobius"/>
    </source>
</evidence>
<dbReference type="PANTHER" id="PTHR31585">
    <property type="entry name" value="FOLATE-BIOPTERIN TRANSPORTER 1, CHLOROPLASTIC"/>
    <property type="match status" value="1"/>
</dbReference>
<comment type="similarity">
    <text evidence="2">Belongs to the major facilitator superfamily. Folate-biopterin transporter (TC 2.A.71) family.</text>
</comment>
<evidence type="ECO:0000256" key="5">
    <source>
        <dbReference type="ARBA" id="ARBA00022989"/>
    </source>
</evidence>
<feature type="transmembrane region" description="Helical" evidence="8">
    <location>
        <begin position="312"/>
        <end position="331"/>
    </location>
</feature>
<gene>
    <name evidence="9" type="ORF">NSK_008121</name>
</gene>
<feature type="region of interest" description="Disordered" evidence="7">
    <location>
        <begin position="110"/>
        <end position="133"/>
    </location>
</feature>